<evidence type="ECO:0000259" key="6">
    <source>
        <dbReference type="PROSITE" id="PS50240"/>
    </source>
</evidence>
<dbReference type="GO" id="GO:0006508">
    <property type="term" value="P:proteolysis"/>
    <property type="evidence" value="ECO:0007669"/>
    <property type="project" value="UniProtKB-KW"/>
</dbReference>
<dbReference type="KEGG" id="epa:110250459"/>
<dbReference type="PANTHER" id="PTHR24252">
    <property type="entry name" value="ACROSIN-RELATED"/>
    <property type="match status" value="1"/>
</dbReference>
<keyword evidence="5" id="KW-0732">Signal</keyword>
<dbReference type="PROSITE" id="PS00134">
    <property type="entry name" value="TRYPSIN_HIS"/>
    <property type="match status" value="1"/>
</dbReference>
<dbReference type="InterPro" id="IPR009003">
    <property type="entry name" value="Peptidase_S1_PA"/>
</dbReference>
<organism evidence="7 8">
    <name type="scientific">Exaiptasia diaphana</name>
    <name type="common">Tropical sea anemone</name>
    <name type="synonym">Aiptasia pulchella</name>
    <dbReference type="NCBI Taxonomy" id="2652724"/>
    <lineage>
        <taxon>Eukaryota</taxon>
        <taxon>Metazoa</taxon>
        <taxon>Cnidaria</taxon>
        <taxon>Anthozoa</taxon>
        <taxon>Hexacorallia</taxon>
        <taxon>Actiniaria</taxon>
        <taxon>Aiptasiidae</taxon>
        <taxon>Exaiptasia</taxon>
    </lineage>
</organism>
<dbReference type="InterPro" id="IPR001314">
    <property type="entry name" value="Peptidase_S1A"/>
</dbReference>
<evidence type="ECO:0000256" key="1">
    <source>
        <dbReference type="ARBA" id="ARBA00022670"/>
    </source>
</evidence>
<feature type="chain" id="PRO_5037203025" description="Peptidase S1 domain-containing protein" evidence="5">
    <location>
        <begin position="19"/>
        <end position="270"/>
    </location>
</feature>
<dbReference type="SMART" id="SM00020">
    <property type="entry name" value="Tryp_SPc"/>
    <property type="match status" value="1"/>
</dbReference>
<evidence type="ECO:0000256" key="4">
    <source>
        <dbReference type="ARBA" id="ARBA00023157"/>
    </source>
</evidence>
<feature type="signal peptide" evidence="5">
    <location>
        <begin position="1"/>
        <end position="18"/>
    </location>
</feature>
<dbReference type="SUPFAM" id="SSF50494">
    <property type="entry name" value="Trypsin-like serine proteases"/>
    <property type="match status" value="1"/>
</dbReference>
<dbReference type="Proteomes" id="UP000887567">
    <property type="component" value="Unplaced"/>
</dbReference>
<proteinExistence type="predicted"/>
<dbReference type="PRINTS" id="PR00722">
    <property type="entry name" value="CHYMOTRYPSIN"/>
</dbReference>
<keyword evidence="2" id="KW-0378">Hydrolase</keyword>
<dbReference type="PROSITE" id="PS50240">
    <property type="entry name" value="TRYPSIN_DOM"/>
    <property type="match status" value="1"/>
</dbReference>
<keyword evidence="8" id="KW-1185">Reference proteome</keyword>
<evidence type="ECO:0000313" key="8">
    <source>
        <dbReference type="Proteomes" id="UP000887567"/>
    </source>
</evidence>
<dbReference type="Pfam" id="PF00089">
    <property type="entry name" value="Trypsin"/>
    <property type="match status" value="1"/>
</dbReference>
<evidence type="ECO:0000256" key="5">
    <source>
        <dbReference type="SAM" id="SignalP"/>
    </source>
</evidence>
<dbReference type="InterPro" id="IPR001254">
    <property type="entry name" value="Trypsin_dom"/>
</dbReference>
<sequence>MKLFVVSLMLLGALWVAAEEEIECGTKGKGNERIVGGKIAKKGSHPWQITIKSSGRQGVSHFCGGSIFKPNWIITAAHCFRTNPKTADYKVTAGEHNLRKDEGDEQEMDIDKIIKHPDFNTNTVDYDIALLKLKTNIKYDDNVRPICLQSQSFPTGTNCTVTGWGKLKEGGRRTPSRLRQAIVPLVSQKDCEKAYSGITSRMLCAGYTKGGIDSCTNDSGGPLVCKNKSGIWEQVGVVSFGTGCARPGKFGVYAKMEELKDWVETTVKNN</sequence>
<dbReference type="GeneID" id="110250459"/>
<dbReference type="InterPro" id="IPR018114">
    <property type="entry name" value="TRYPSIN_HIS"/>
</dbReference>
<feature type="domain" description="Peptidase S1" evidence="6">
    <location>
        <begin position="34"/>
        <end position="268"/>
    </location>
</feature>
<dbReference type="OrthoDB" id="6018415at2759"/>
<dbReference type="InterPro" id="IPR043504">
    <property type="entry name" value="Peptidase_S1_PA_chymotrypsin"/>
</dbReference>
<dbReference type="RefSeq" id="XP_020912717.1">
    <property type="nucleotide sequence ID" value="XM_021057058.2"/>
</dbReference>
<evidence type="ECO:0000256" key="2">
    <source>
        <dbReference type="ARBA" id="ARBA00022801"/>
    </source>
</evidence>
<keyword evidence="4" id="KW-1015">Disulfide bond</keyword>
<dbReference type="EnsemblMetazoa" id="XM_021057058.2">
    <property type="protein sequence ID" value="XP_020912717.1"/>
    <property type="gene ID" value="LOC110250459"/>
</dbReference>
<dbReference type="CDD" id="cd00190">
    <property type="entry name" value="Tryp_SPc"/>
    <property type="match status" value="1"/>
</dbReference>
<dbReference type="PANTHER" id="PTHR24252:SF7">
    <property type="entry name" value="HYALIN"/>
    <property type="match status" value="1"/>
</dbReference>
<keyword evidence="1" id="KW-0645">Protease</keyword>
<keyword evidence="3" id="KW-0720">Serine protease</keyword>
<dbReference type="FunFam" id="2.40.10.10:FF:000003">
    <property type="entry name" value="Transmembrane serine protease 3"/>
    <property type="match status" value="1"/>
</dbReference>
<dbReference type="GO" id="GO:0004252">
    <property type="term" value="F:serine-type endopeptidase activity"/>
    <property type="evidence" value="ECO:0007669"/>
    <property type="project" value="InterPro"/>
</dbReference>
<evidence type="ECO:0000313" key="7">
    <source>
        <dbReference type="EnsemblMetazoa" id="XP_020912717.1"/>
    </source>
</evidence>
<accession>A0A913Y1R1</accession>
<dbReference type="Gene3D" id="2.40.10.10">
    <property type="entry name" value="Trypsin-like serine proteases"/>
    <property type="match status" value="1"/>
</dbReference>
<evidence type="ECO:0000256" key="3">
    <source>
        <dbReference type="ARBA" id="ARBA00022825"/>
    </source>
</evidence>
<reference evidence="7" key="1">
    <citation type="submission" date="2022-11" db="UniProtKB">
        <authorList>
            <consortium name="EnsemblMetazoa"/>
        </authorList>
    </citation>
    <scope>IDENTIFICATION</scope>
</reference>
<dbReference type="AlphaFoldDB" id="A0A913Y1R1"/>
<protein>
    <recommendedName>
        <fullName evidence="6">Peptidase S1 domain-containing protein</fullName>
    </recommendedName>
</protein>
<name>A0A913Y1R1_EXADI</name>